<accession>A0A8S1YIC5</accession>
<reference evidence="2" key="1">
    <citation type="submission" date="2021-01" db="EMBL/GenBank/DDBJ databases">
        <authorList>
            <consortium name="Genoscope - CEA"/>
            <person name="William W."/>
        </authorList>
    </citation>
    <scope>NUCLEOTIDE SEQUENCE</scope>
</reference>
<dbReference type="AlphaFoldDB" id="A0A8S1YIC5"/>
<sequence length="401" mass="46584">MIPLIYGNKFDEGIYQGQCQLQNSNFDCRNQIPYTFIIPFNYPFETIPQVFITLDLIGVSLKTDFRIQIQDVTISNFSLLVVCLTGSAHCVRIKWYAIDDQRFQIINSFNTKNLTEMTYQHKNKNVNTGFITLISHNFDEINFKLQVFLYCKCEIIEITSENVTVSLTKVPEDFQQQVQVGFQIILGPKEAFQNFLIIDSTNEYSKLIEEKQNAWFITPFTGMGYPNTDAVRLEKKYQFQGNSLYQYILATCKILSKIQGTFLFLLVLILMDFSLKIQLKSSTPQICNNLKSSKNHNYDLLLQFQFITQRIIQYQIQQGNSMLPQRRISQILELIIILSVLQGSGLKVILRNVQIVPFKSFINKTINAVTLSKNQFSKFNIQNKLKPILNYQSTYQKIYVI</sequence>
<proteinExistence type="predicted"/>
<evidence type="ECO:0000313" key="3">
    <source>
        <dbReference type="Proteomes" id="UP000689195"/>
    </source>
</evidence>
<dbReference type="GO" id="GO:0030246">
    <property type="term" value="F:carbohydrate binding"/>
    <property type="evidence" value="ECO:0007669"/>
    <property type="project" value="InterPro"/>
</dbReference>
<evidence type="ECO:0000259" key="1">
    <source>
        <dbReference type="Pfam" id="PF09458"/>
    </source>
</evidence>
<keyword evidence="3" id="KW-1185">Reference proteome</keyword>
<dbReference type="GO" id="GO:0007155">
    <property type="term" value="P:cell adhesion"/>
    <property type="evidence" value="ECO:0007669"/>
    <property type="project" value="InterPro"/>
</dbReference>
<protein>
    <recommendedName>
        <fullName evidence="1">H-type lectin domain-containing protein</fullName>
    </recommendedName>
</protein>
<feature type="domain" description="H-type lectin" evidence="1">
    <location>
        <begin position="38"/>
        <end position="98"/>
    </location>
</feature>
<dbReference type="InterPro" id="IPR019019">
    <property type="entry name" value="H-type_lectin_domain"/>
</dbReference>
<gene>
    <name evidence="2" type="ORF">PPENT_87.1.T1750011</name>
</gene>
<dbReference type="EMBL" id="CAJJDO010000175">
    <property type="protein sequence ID" value="CAD8213191.1"/>
    <property type="molecule type" value="Genomic_DNA"/>
</dbReference>
<evidence type="ECO:0000313" key="2">
    <source>
        <dbReference type="EMBL" id="CAD8213191.1"/>
    </source>
</evidence>
<organism evidence="2 3">
    <name type="scientific">Paramecium pentaurelia</name>
    <dbReference type="NCBI Taxonomy" id="43138"/>
    <lineage>
        <taxon>Eukaryota</taxon>
        <taxon>Sar</taxon>
        <taxon>Alveolata</taxon>
        <taxon>Ciliophora</taxon>
        <taxon>Intramacronucleata</taxon>
        <taxon>Oligohymenophorea</taxon>
        <taxon>Peniculida</taxon>
        <taxon>Parameciidae</taxon>
        <taxon>Paramecium</taxon>
    </lineage>
</organism>
<comment type="caution">
    <text evidence="2">The sequence shown here is derived from an EMBL/GenBank/DDBJ whole genome shotgun (WGS) entry which is preliminary data.</text>
</comment>
<name>A0A8S1YIC5_9CILI</name>
<dbReference type="Pfam" id="PF09458">
    <property type="entry name" value="H_lectin"/>
    <property type="match status" value="1"/>
</dbReference>
<dbReference type="Proteomes" id="UP000689195">
    <property type="component" value="Unassembled WGS sequence"/>
</dbReference>